<gene>
    <name evidence="1" type="ORF">POTOM_029686</name>
</gene>
<dbReference type="GO" id="GO:0005737">
    <property type="term" value="C:cytoplasm"/>
    <property type="evidence" value="ECO:0007669"/>
    <property type="project" value="TreeGrafter"/>
</dbReference>
<reference evidence="1" key="1">
    <citation type="journal article" date="2020" name="bioRxiv">
        <title>Hybrid origin of Populus tomentosa Carr. identified through genome sequencing and phylogenomic analysis.</title>
        <authorList>
            <person name="An X."/>
            <person name="Gao K."/>
            <person name="Chen Z."/>
            <person name="Li J."/>
            <person name="Yang X."/>
            <person name="Yang X."/>
            <person name="Zhou J."/>
            <person name="Guo T."/>
            <person name="Zhao T."/>
            <person name="Huang S."/>
            <person name="Miao D."/>
            <person name="Khan W.U."/>
            <person name="Rao P."/>
            <person name="Ye M."/>
            <person name="Lei B."/>
            <person name="Liao W."/>
            <person name="Wang J."/>
            <person name="Ji L."/>
            <person name="Li Y."/>
            <person name="Guo B."/>
            <person name="Mustafa N.S."/>
            <person name="Li S."/>
            <person name="Yun Q."/>
            <person name="Keller S.R."/>
            <person name="Mao J."/>
            <person name="Zhang R."/>
            <person name="Strauss S.H."/>
        </authorList>
    </citation>
    <scope>NUCLEOTIDE SEQUENCE</scope>
    <source>
        <strain evidence="1">GM15</strain>
        <tissue evidence="1">Leaf</tissue>
    </source>
</reference>
<evidence type="ECO:0000313" key="1">
    <source>
        <dbReference type="EMBL" id="KAG6765636.1"/>
    </source>
</evidence>
<comment type="caution">
    <text evidence="1">The sequence shown here is derived from an EMBL/GenBank/DDBJ whole genome shotgun (WGS) entry which is preliminary data.</text>
</comment>
<organism evidence="1 2">
    <name type="scientific">Populus tomentosa</name>
    <name type="common">Chinese white poplar</name>
    <dbReference type="NCBI Taxonomy" id="118781"/>
    <lineage>
        <taxon>Eukaryota</taxon>
        <taxon>Viridiplantae</taxon>
        <taxon>Streptophyta</taxon>
        <taxon>Embryophyta</taxon>
        <taxon>Tracheophyta</taxon>
        <taxon>Spermatophyta</taxon>
        <taxon>Magnoliopsida</taxon>
        <taxon>eudicotyledons</taxon>
        <taxon>Gunneridae</taxon>
        <taxon>Pentapetalae</taxon>
        <taxon>rosids</taxon>
        <taxon>fabids</taxon>
        <taxon>Malpighiales</taxon>
        <taxon>Salicaceae</taxon>
        <taxon>Saliceae</taxon>
        <taxon>Populus</taxon>
    </lineage>
</organism>
<protein>
    <submittedName>
        <fullName evidence="1">Uncharacterized protein</fullName>
    </submittedName>
</protein>
<name>A0A8X8CJW4_POPTO</name>
<dbReference type="Proteomes" id="UP000886885">
    <property type="component" value="Chromosome 8A"/>
</dbReference>
<dbReference type="PANTHER" id="PTHR21145">
    <property type="entry name" value="CHORISMATE MUTASE"/>
    <property type="match status" value="1"/>
</dbReference>
<dbReference type="PANTHER" id="PTHR21145:SF15">
    <property type="entry name" value="CHORISMATE MUTASE 3, CHLOROPLASTIC"/>
    <property type="match status" value="1"/>
</dbReference>
<dbReference type="EMBL" id="JAAWWB010000015">
    <property type="protein sequence ID" value="KAG6765636.1"/>
    <property type="molecule type" value="Genomic_DNA"/>
</dbReference>
<keyword evidence="2" id="KW-1185">Reference proteome</keyword>
<dbReference type="InterPro" id="IPR008238">
    <property type="entry name" value="Chorismate_mutase_AroQ_euk"/>
</dbReference>
<dbReference type="GO" id="GO:0009073">
    <property type="term" value="P:aromatic amino acid family biosynthetic process"/>
    <property type="evidence" value="ECO:0007669"/>
    <property type="project" value="InterPro"/>
</dbReference>
<proteinExistence type="predicted"/>
<accession>A0A8X8CJW4</accession>
<sequence length="187" mass="20970">MEHFAIPLLCTFNAVIREGLTYEEMELLIFIGIDFVVIPFLTSLEAQVRLCKTTKALISCMKVHTLEFNMINLAQYAYNAILYNHDFLCMDGFHGSLVEFIVKETERLHPQSSFVLSVFSADGFGLFTDAIRGLVKAGDDGDCGSSMVCDMVCLQSMVSRRLHKDSVLSWRLKIDLFSALNKPSGPL</sequence>
<evidence type="ECO:0000313" key="2">
    <source>
        <dbReference type="Proteomes" id="UP000886885"/>
    </source>
</evidence>
<dbReference type="AlphaFoldDB" id="A0A8X8CJW4"/>
<dbReference type="GO" id="GO:0004106">
    <property type="term" value="F:chorismate mutase activity"/>
    <property type="evidence" value="ECO:0007669"/>
    <property type="project" value="InterPro"/>
</dbReference>